<dbReference type="InterPro" id="IPR036366">
    <property type="entry name" value="PGBDSf"/>
</dbReference>
<feature type="domain" description="Peptidoglycan binding-like" evidence="2">
    <location>
        <begin position="340"/>
        <end position="394"/>
    </location>
</feature>
<dbReference type="InterPro" id="IPR043426">
    <property type="entry name" value="MltB-like"/>
</dbReference>
<dbReference type="InterPro" id="IPR002477">
    <property type="entry name" value="Peptidoglycan-bd-like"/>
</dbReference>
<dbReference type="FunFam" id="1.10.8.350:FF:000001">
    <property type="entry name" value="Lytic murein transglycosylase B"/>
    <property type="match status" value="1"/>
</dbReference>
<dbReference type="InterPro" id="IPR023346">
    <property type="entry name" value="Lysozyme-like_dom_sf"/>
</dbReference>
<feature type="domain" description="Transglycosylase SLT" evidence="3">
    <location>
        <begin position="27"/>
        <end position="319"/>
    </location>
</feature>
<name>A0AA37VVV0_9GAMM</name>
<dbReference type="CDD" id="cd13399">
    <property type="entry name" value="Slt35-like"/>
    <property type="match status" value="1"/>
</dbReference>
<reference evidence="4" key="2">
    <citation type="submission" date="2023-01" db="EMBL/GenBank/DDBJ databases">
        <title>Draft genome sequence of Paraferrimonas sedimenticola strain NBRC 101628.</title>
        <authorList>
            <person name="Sun Q."/>
            <person name="Mori K."/>
        </authorList>
    </citation>
    <scope>NUCLEOTIDE SEQUENCE</scope>
    <source>
        <strain evidence="4">NBRC 101628</strain>
    </source>
</reference>
<dbReference type="GO" id="GO:0008933">
    <property type="term" value="F:peptidoglycan lytic transglycosylase activity"/>
    <property type="evidence" value="ECO:0007669"/>
    <property type="project" value="TreeGrafter"/>
</dbReference>
<dbReference type="SUPFAM" id="SSF53955">
    <property type="entry name" value="Lysozyme-like"/>
    <property type="match status" value="1"/>
</dbReference>
<evidence type="ECO:0000313" key="4">
    <source>
        <dbReference type="EMBL" id="GLP96206.1"/>
    </source>
</evidence>
<dbReference type="InterPro" id="IPR031304">
    <property type="entry name" value="SLT_2"/>
</dbReference>
<dbReference type="InterPro" id="IPR036365">
    <property type="entry name" value="PGBD-like_sf"/>
</dbReference>
<dbReference type="PANTHER" id="PTHR30163:SF8">
    <property type="entry name" value="LYTIC MUREIN TRANSGLYCOSYLASE"/>
    <property type="match status" value="1"/>
</dbReference>
<feature type="chain" id="PRO_5041424041" evidence="1">
    <location>
        <begin position="24"/>
        <end position="396"/>
    </location>
</feature>
<keyword evidence="1" id="KW-0732">Signal</keyword>
<organism evidence="4 5">
    <name type="scientific">Paraferrimonas sedimenticola</name>
    <dbReference type="NCBI Taxonomy" id="375674"/>
    <lineage>
        <taxon>Bacteria</taxon>
        <taxon>Pseudomonadati</taxon>
        <taxon>Pseudomonadota</taxon>
        <taxon>Gammaproteobacteria</taxon>
        <taxon>Alteromonadales</taxon>
        <taxon>Ferrimonadaceae</taxon>
        <taxon>Paraferrimonas</taxon>
    </lineage>
</organism>
<sequence length="396" mass="43836">MKRALSLGIALCGCLSMSTALQASEQSFEQCKVRLANAAKDAGVNAALVDRTMLEVKPIPRTLSLDKSQPEFRETFAEYMNKRVTEWRVSEGRKMLRKHQALLQRLTAEYGIPGQYLIAFWGLETNYGSYKGKMPTINAIATLACDKRRRDFFTGEFVQAMTLAERNGFEPHELLGSWAGAVGHTQFMPSAYNAYAVDGDGDGIVDLWNSEVDALTSAANFLRSLGWRPGERWGREVVLDPNQSILPLGRGQKQALSQWRTQGVTTVQGKPMPSIDMSAGLLLPLGAKGPAFLAYDNFDVIMRWNRSESYAISVGHLADRINGAGRLSVSLESFGKLRIEDLTHIQERLNAKGYDVGKPDGRLGPKTRKGIQAYQQANGLVADGYPSDELMRQLLR</sequence>
<accession>A0AA37VVV0</accession>
<dbReference type="RefSeq" id="WP_095505351.1">
    <property type="nucleotide sequence ID" value="NZ_BSNC01000004.1"/>
</dbReference>
<dbReference type="GO" id="GO:0009253">
    <property type="term" value="P:peptidoglycan catabolic process"/>
    <property type="evidence" value="ECO:0007669"/>
    <property type="project" value="TreeGrafter"/>
</dbReference>
<dbReference type="PANTHER" id="PTHR30163">
    <property type="entry name" value="MEMBRANE-BOUND LYTIC MUREIN TRANSGLYCOSYLASE B"/>
    <property type="match status" value="1"/>
</dbReference>
<dbReference type="SUPFAM" id="SSF47090">
    <property type="entry name" value="PGBD-like"/>
    <property type="match status" value="1"/>
</dbReference>
<evidence type="ECO:0000259" key="2">
    <source>
        <dbReference type="Pfam" id="PF01471"/>
    </source>
</evidence>
<gene>
    <name evidence="4" type="ORF">GCM10007895_15120</name>
</gene>
<dbReference type="NCBIfam" id="TIGR02283">
    <property type="entry name" value="MltB_2"/>
    <property type="match status" value="1"/>
</dbReference>
<proteinExistence type="predicted"/>
<dbReference type="Gene3D" id="1.10.101.10">
    <property type="entry name" value="PGBD-like superfamily/PGBD"/>
    <property type="match status" value="1"/>
</dbReference>
<dbReference type="Pfam" id="PF01471">
    <property type="entry name" value="PG_binding_1"/>
    <property type="match status" value="1"/>
</dbReference>
<dbReference type="EMBL" id="BSNC01000004">
    <property type="protein sequence ID" value="GLP96206.1"/>
    <property type="molecule type" value="Genomic_DNA"/>
</dbReference>
<protein>
    <submittedName>
        <fullName evidence="4">Lytic transglycosylase</fullName>
    </submittedName>
</protein>
<evidence type="ECO:0000256" key="1">
    <source>
        <dbReference type="SAM" id="SignalP"/>
    </source>
</evidence>
<comment type="caution">
    <text evidence="4">The sequence shown here is derived from an EMBL/GenBank/DDBJ whole genome shotgun (WGS) entry which is preliminary data.</text>
</comment>
<dbReference type="Proteomes" id="UP001161422">
    <property type="component" value="Unassembled WGS sequence"/>
</dbReference>
<dbReference type="InterPro" id="IPR011970">
    <property type="entry name" value="MltB_2"/>
</dbReference>
<dbReference type="AlphaFoldDB" id="A0AA37VVV0"/>
<reference evidence="4" key="1">
    <citation type="journal article" date="2014" name="Int. J. Syst. Evol. Microbiol.">
        <title>Complete genome sequence of Corynebacterium casei LMG S-19264T (=DSM 44701T), isolated from a smear-ripened cheese.</title>
        <authorList>
            <consortium name="US DOE Joint Genome Institute (JGI-PGF)"/>
            <person name="Walter F."/>
            <person name="Albersmeier A."/>
            <person name="Kalinowski J."/>
            <person name="Ruckert C."/>
        </authorList>
    </citation>
    <scope>NUCLEOTIDE SEQUENCE</scope>
    <source>
        <strain evidence="4">NBRC 101628</strain>
    </source>
</reference>
<evidence type="ECO:0000259" key="3">
    <source>
        <dbReference type="Pfam" id="PF13406"/>
    </source>
</evidence>
<feature type="signal peptide" evidence="1">
    <location>
        <begin position="1"/>
        <end position="23"/>
    </location>
</feature>
<keyword evidence="5" id="KW-1185">Reference proteome</keyword>
<dbReference type="Gene3D" id="1.10.8.350">
    <property type="entry name" value="Bacterial muramidase"/>
    <property type="match status" value="1"/>
</dbReference>
<dbReference type="Pfam" id="PF13406">
    <property type="entry name" value="SLT_2"/>
    <property type="match status" value="1"/>
</dbReference>
<evidence type="ECO:0000313" key="5">
    <source>
        <dbReference type="Proteomes" id="UP001161422"/>
    </source>
</evidence>
<dbReference type="Gene3D" id="1.10.530.10">
    <property type="match status" value="1"/>
</dbReference>